<evidence type="ECO:0000313" key="2">
    <source>
        <dbReference type="Proteomes" id="UP001497680"/>
    </source>
</evidence>
<comment type="caution">
    <text evidence="1">The sequence shown here is derived from an EMBL/GenBank/DDBJ whole genome shotgun (WGS) entry which is preliminary data.</text>
</comment>
<sequence>MFILARGNDALNVNPPVGVDSALSVNGSDWLWVVMAMHLFAFLILLASCFAAPESDRVFHYLFTVALLVGSVTYLAQASDLGWSAVQDSSGAIHQLFYARYINWVVSFPSVALALGLLSGVSWTTIITNISITWLWVLTYLAAAYTPTDYKWAFFAFGTLSYVILAMSTLNESREAAGRLGIGRDYMMLAGWANLLWLLYPIAFGLSDGSNTIGVGGGFIFFGILDLLLLPVVSYGFVFLGRKWDWAGLHLAVSEARFDPHAATLPTNQDVPPTEGDKQVV</sequence>
<protein>
    <submittedName>
        <fullName evidence="1">Uncharacterized protein</fullName>
    </submittedName>
</protein>
<dbReference type="EMBL" id="MU394425">
    <property type="protein sequence ID" value="KAI6080738.1"/>
    <property type="molecule type" value="Genomic_DNA"/>
</dbReference>
<proteinExistence type="predicted"/>
<reference evidence="1 2" key="1">
    <citation type="journal article" date="2022" name="New Phytol.">
        <title>Ecological generalism drives hyperdiversity of secondary metabolite gene clusters in xylarialean endophytes.</title>
        <authorList>
            <person name="Franco M.E.E."/>
            <person name="Wisecaver J.H."/>
            <person name="Arnold A.E."/>
            <person name="Ju Y.M."/>
            <person name="Slot J.C."/>
            <person name="Ahrendt S."/>
            <person name="Moore L.P."/>
            <person name="Eastman K.E."/>
            <person name="Scott K."/>
            <person name="Konkel Z."/>
            <person name="Mondo S.J."/>
            <person name="Kuo A."/>
            <person name="Hayes R.D."/>
            <person name="Haridas S."/>
            <person name="Andreopoulos B."/>
            <person name="Riley R."/>
            <person name="LaButti K."/>
            <person name="Pangilinan J."/>
            <person name="Lipzen A."/>
            <person name="Amirebrahimi M."/>
            <person name="Yan J."/>
            <person name="Adam C."/>
            <person name="Keymanesh K."/>
            <person name="Ng V."/>
            <person name="Louie K."/>
            <person name="Northen T."/>
            <person name="Drula E."/>
            <person name="Henrissat B."/>
            <person name="Hsieh H.M."/>
            <person name="Youens-Clark K."/>
            <person name="Lutzoni F."/>
            <person name="Miadlikowska J."/>
            <person name="Eastwood D.C."/>
            <person name="Hamelin R.C."/>
            <person name="Grigoriev I.V."/>
            <person name="U'Ren J.M."/>
        </authorList>
    </citation>
    <scope>NUCLEOTIDE SEQUENCE [LARGE SCALE GENOMIC DNA]</scope>
    <source>
        <strain evidence="1 2">ER1909</strain>
    </source>
</reference>
<organism evidence="1 2">
    <name type="scientific">Hypoxylon rubiginosum</name>
    <dbReference type="NCBI Taxonomy" id="110542"/>
    <lineage>
        <taxon>Eukaryota</taxon>
        <taxon>Fungi</taxon>
        <taxon>Dikarya</taxon>
        <taxon>Ascomycota</taxon>
        <taxon>Pezizomycotina</taxon>
        <taxon>Sordariomycetes</taxon>
        <taxon>Xylariomycetidae</taxon>
        <taxon>Xylariales</taxon>
        <taxon>Hypoxylaceae</taxon>
        <taxon>Hypoxylon</taxon>
    </lineage>
</organism>
<accession>A0ACC0CK69</accession>
<keyword evidence="2" id="KW-1185">Reference proteome</keyword>
<gene>
    <name evidence="1" type="ORF">F4821DRAFT_273644</name>
</gene>
<evidence type="ECO:0000313" key="1">
    <source>
        <dbReference type="EMBL" id="KAI6080738.1"/>
    </source>
</evidence>
<name>A0ACC0CK69_9PEZI</name>
<dbReference type="Proteomes" id="UP001497680">
    <property type="component" value="Unassembled WGS sequence"/>
</dbReference>